<dbReference type="Proteomes" id="UP001150603">
    <property type="component" value="Unassembled WGS sequence"/>
</dbReference>
<keyword evidence="2" id="KW-1185">Reference proteome</keyword>
<feature type="non-terminal residue" evidence="1">
    <location>
        <position position="223"/>
    </location>
</feature>
<evidence type="ECO:0000313" key="1">
    <source>
        <dbReference type="EMBL" id="KAJ1936168.1"/>
    </source>
</evidence>
<protein>
    <submittedName>
        <fullName evidence="1">Uncharacterized protein</fullName>
    </submittedName>
</protein>
<name>A0ACC1J3Q7_9FUNG</name>
<reference evidence="1" key="1">
    <citation type="submission" date="2022-07" db="EMBL/GenBank/DDBJ databases">
        <title>Phylogenomic reconstructions and comparative analyses of Kickxellomycotina fungi.</title>
        <authorList>
            <person name="Reynolds N.K."/>
            <person name="Stajich J.E."/>
            <person name="Barry K."/>
            <person name="Grigoriev I.V."/>
            <person name="Crous P."/>
            <person name="Smith M.E."/>
        </authorList>
    </citation>
    <scope>NUCLEOTIDE SEQUENCE</scope>
    <source>
        <strain evidence="1">NRRL 5244</strain>
    </source>
</reference>
<organism evidence="1 2">
    <name type="scientific">Linderina macrospora</name>
    <dbReference type="NCBI Taxonomy" id="4868"/>
    <lineage>
        <taxon>Eukaryota</taxon>
        <taxon>Fungi</taxon>
        <taxon>Fungi incertae sedis</taxon>
        <taxon>Zoopagomycota</taxon>
        <taxon>Kickxellomycotina</taxon>
        <taxon>Kickxellomycetes</taxon>
        <taxon>Kickxellales</taxon>
        <taxon>Kickxellaceae</taxon>
        <taxon>Linderina</taxon>
    </lineage>
</organism>
<accession>A0ACC1J3Q7</accession>
<sequence length="223" mass="24642">MALADIFSLAGRDRTDSSDGSSIYISVFERMILFVLLRALRIHHLSFRQRAKAQVGNALHIAVCRHSILESGSTHTLQSLLDGRKVVLDAYVASIFSLLNKLGPIIRLVGSIGLTYSIVGWRIIVLFGAILAMTGVSETLSNAHKRRKLERKRPRTLHTRITEILPSIVTIKLNSWERAFLSLLPGDNYDDRATDFLKVAVLDMVDISIQDGDFVAVTGSVGS</sequence>
<proteinExistence type="predicted"/>
<evidence type="ECO:0000313" key="2">
    <source>
        <dbReference type="Proteomes" id="UP001150603"/>
    </source>
</evidence>
<comment type="caution">
    <text evidence="1">The sequence shown here is derived from an EMBL/GenBank/DDBJ whole genome shotgun (WGS) entry which is preliminary data.</text>
</comment>
<dbReference type="EMBL" id="JANBPW010003976">
    <property type="protein sequence ID" value="KAJ1936168.1"/>
    <property type="molecule type" value="Genomic_DNA"/>
</dbReference>
<gene>
    <name evidence="1" type="ORF">FBU59_005144</name>
</gene>